<name>A0ABN6ZT28_9CREN</name>
<organism evidence="1 2">
    <name type="scientific">Pyrodictium abyssi</name>
    <dbReference type="NCBI Taxonomy" id="54256"/>
    <lineage>
        <taxon>Archaea</taxon>
        <taxon>Thermoproteota</taxon>
        <taxon>Thermoprotei</taxon>
        <taxon>Desulfurococcales</taxon>
        <taxon>Pyrodictiaceae</taxon>
        <taxon>Pyrodictium</taxon>
    </lineage>
</organism>
<gene>
    <name evidence="1" type="ORF">PABY_14170</name>
</gene>
<evidence type="ECO:0000313" key="2">
    <source>
        <dbReference type="Proteomes" id="UP001341135"/>
    </source>
</evidence>
<reference evidence="1 2" key="1">
    <citation type="submission" date="2023-09" db="EMBL/GenBank/DDBJ databases">
        <title>Pyrofollis japonicus gen. nov. sp. nov., a novel member of the family Pyrodictiaceae isolated from the Iheya North hydrothermal field.</title>
        <authorList>
            <person name="Miyazaki U."/>
            <person name="Sanari M."/>
            <person name="Tame A."/>
            <person name="Kitajima M."/>
            <person name="Okamoto A."/>
            <person name="Sawayama S."/>
            <person name="Miyazaki J."/>
            <person name="Takai K."/>
            <person name="Nakagawa S."/>
        </authorList>
    </citation>
    <scope>NUCLEOTIDE SEQUENCE [LARGE SCALE GENOMIC DNA]</scope>
    <source>
        <strain evidence="1 2">AV2</strain>
    </source>
</reference>
<evidence type="ECO:0000313" key="1">
    <source>
        <dbReference type="EMBL" id="BES81850.1"/>
    </source>
</evidence>
<sequence length="80" mass="9664">MPRRTTVILEDDVYEKLVEESVKRYGTARAISRVLNELLREAFRARKELLELIYSEKLVYIDEEEFEETRRELSERLATR</sequence>
<dbReference type="Proteomes" id="UP001341135">
    <property type="component" value="Chromosome"/>
</dbReference>
<dbReference type="GeneID" id="89289428"/>
<proteinExistence type="predicted"/>
<dbReference type="EMBL" id="AP028907">
    <property type="protein sequence ID" value="BES81850.1"/>
    <property type="molecule type" value="Genomic_DNA"/>
</dbReference>
<evidence type="ECO:0008006" key="3">
    <source>
        <dbReference type="Google" id="ProtNLM"/>
    </source>
</evidence>
<keyword evidence="2" id="KW-1185">Reference proteome</keyword>
<protein>
    <recommendedName>
        <fullName evidence="3">Antitoxin</fullName>
    </recommendedName>
</protein>
<accession>A0ABN6ZT28</accession>
<dbReference type="RefSeq" id="WP_338248612.1">
    <property type="nucleotide sequence ID" value="NZ_AP028907.1"/>
</dbReference>